<dbReference type="Gene3D" id="1.25.40.10">
    <property type="entry name" value="Tetratricopeptide repeat domain"/>
    <property type="match status" value="1"/>
</dbReference>
<accession>A0A2S6GJ17</accession>
<comment type="caution">
    <text evidence="1">The sequence shown here is derived from an EMBL/GenBank/DDBJ whole genome shotgun (WGS) entry which is preliminary data.</text>
</comment>
<evidence type="ECO:0000313" key="2">
    <source>
        <dbReference type="Proteomes" id="UP000239203"/>
    </source>
</evidence>
<dbReference type="InterPro" id="IPR011990">
    <property type="entry name" value="TPR-like_helical_dom_sf"/>
</dbReference>
<dbReference type="Proteomes" id="UP000239203">
    <property type="component" value="Unassembled WGS sequence"/>
</dbReference>
<reference evidence="1 2" key="1">
    <citation type="submission" date="2018-02" db="EMBL/GenBank/DDBJ databases">
        <title>Genomic Encyclopedia of Archaeal and Bacterial Type Strains, Phase II (KMG-II): from individual species to whole genera.</title>
        <authorList>
            <person name="Goeker M."/>
        </authorList>
    </citation>
    <scope>NUCLEOTIDE SEQUENCE [LARGE SCALE GENOMIC DNA]</scope>
    <source>
        <strain evidence="1 2">YU 961-1</strain>
    </source>
</reference>
<sequence length="263" mass="28140">MRALAALLHGLGDDQVRGRRILALARVALPEVDLDWRSQAHAFVVEAAVRALGRQAAGPVVKQAQVFIADVVDHADPDKQAQLLDTLALAVARTGWYQRATAPAKAIEDPHHRIRALCRVAITAADHGDHTTAATITAAAETAATPLRPQDLRVRCLRHVVDACTACHDRRGRSARHRAERAALSIKDGLHRRAVTAILTTSAALTVPTSPFATRSGDPAATEPPSRDTVIARLTTGDWVSALVPLARVDPDAFRAIAARLTT</sequence>
<name>A0A2S6GJ17_9PSEU</name>
<keyword evidence="2" id="KW-1185">Reference proteome</keyword>
<dbReference type="AlphaFoldDB" id="A0A2S6GJ17"/>
<organism evidence="1 2">
    <name type="scientific">Actinokineospora auranticolor</name>
    <dbReference type="NCBI Taxonomy" id="155976"/>
    <lineage>
        <taxon>Bacteria</taxon>
        <taxon>Bacillati</taxon>
        <taxon>Actinomycetota</taxon>
        <taxon>Actinomycetes</taxon>
        <taxon>Pseudonocardiales</taxon>
        <taxon>Pseudonocardiaceae</taxon>
        <taxon>Actinokineospora</taxon>
    </lineage>
</organism>
<protein>
    <submittedName>
        <fullName evidence="1">Uncharacterized protein</fullName>
    </submittedName>
</protein>
<proteinExistence type="predicted"/>
<dbReference type="EMBL" id="PTIX01000015">
    <property type="protein sequence ID" value="PPK65215.1"/>
    <property type="molecule type" value="Genomic_DNA"/>
</dbReference>
<evidence type="ECO:0000313" key="1">
    <source>
        <dbReference type="EMBL" id="PPK65215.1"/>
    </source>
</evidence>
<dbReference type="RefSeq" id="WP_104481310.1">
    <property type="nucleotide sequence ID" value="NZ_CP154825.1"/>
</dbReference>
<gene>
    <name evidence="1" type="ORF">CLV40_11562</name>
</gene>